<feature type="transmembrane region" description="Helical" evidence="1">
    <location>
        <begin position="76"/>
        <end position="96"/>
    </location>
</feature>
<feature type="transmembrane region" description="Helical" evidence="1">
    <location>
        <begin position="53"/>
        <end position="69"/>
    </location>
</feature>
<dbReference type="EMBL" id="DRMS01000478">
    <property type="protein sequence ID" value="HFC93654.1"/>
    <property type="molecule type" value="Genomic_DNA"/>
</dbReference>
<dbReference type="Proteomes" id="UP000885750">
    <property type="component" value="Unassembled WGS sequence"/>
</dbReference>
<protein>
    <submittedName>
        <fullName evidence="2">VanZ family protein</fullName>
    </submittedName>
</protein>
<proteinExistence type="predicted"/>
<keyword evidence="1" id="KW-1133">Transmembrane helix</keyword>
<evidence type="ECO:0000313" key="2">
    <source>
        <dbReference type="EMBL" id="HFC93654.1"/>
    </source>
</evidence>
<sequence length="136" mass="15892">MLHRLILLVRHLRSVVFFKKSIRFLLVFLMFSGAWVATRKLDIPSTYQLSDKLVHVIVFLGFAVLIDLSGSRKPFLLWKGLPLLIYGICIEIMQYFTPERSFSMFDWGADLAGILLYLITKKFILWLDSKKDDHLL</sequence>
<feature type="transmembrane region" description="Helical" evidence="1">
    <location>
        <begin position="21"/>
        <end position="38"/>
    </location>
</feature>
<name>A0A7V2T544_LEUMU</name>
<dbReference type="AlphaFoldDB" id="A0A7V2T544"/>
<keyword evidence="1" id="KW-0812">Transmembrane</keyword>
<dbReference type="NCBIfam" id="NF037970">
    <property type="entry name" value="vanZ_1"/>
    <property type="match status" value="1"/>
</dbReference>
<feature type="transmembrane region" description="Helical" evidence="1">
    <location>
        <begin position="102"/>
        <end position="120"/>
    </location>
</feature>
<accession>A0A7V2T544</accession>
<organism evidence="2">
    <name type="scientific">Leucothrix mucor</name>
    <dbReference type="NCBI Taxonomy" id="45248"/>
    <lineage>
        <taxon>Bacteria</taxon>
        <taxon>Pseudomonadati</taxon>
        <taxon>Pseudomonadota</taxon>
        <taxon>Gammaproteobacteria</taxon>
        <taxon>Thiotrichales</taxon>
        <taxon>Thiotrichaceae</taxon>
        <taxon>Leucothrix</taxon>
    </lineage>
</organism>
<evidence type="ECO:0000256" key="1">
    <source>
        <dbReference type="SAM" id="Phobius"/>
    </source>
</evidence>
<gene>
    <name evidence="2" type="ORF">ENJ51_12670</name>
</gene>
<comment type="caution">
    <text evidence="2">The sequence shown here is derived from an EMBL/GenBank/DDBJ whole genome shotgun (WGS) entry which is preliminary data.</text>
</comment>
<keyword evidence="1" id="KW-0472">Membrane</keyword>
<reference evidence="2" key="1">
    <citation type="journal article" date="2020" name="mSystems">
        <title>Genome- and Community-Level Interaction Insights into Carbon Utilization and Element Cycling Functions of Hydrothermarchaeota in Hydrothermal Sediment.</title>
        <authorList>
            <person name="Zhou Z."/>
            <person name="Liu Y."/>
            <person name="Xu W."/>
            <person name="Pan J."/>
            <person name="Luo Z.H."/>
            <person name="Li M."/>
        </authorList>
    </citation>
    <scope>NUCLEOTIDE SEQUENCE [LARGE SCALE GENOMIC DNA]</scope>
    <source>
        <strain evidence="2">HyVt-493</strain>
    </source>
</reference>